<sequence>MPIADQESVKNFLTELLTRATTPQGITWLEKQLAEAQTESKFFQAFSMAPRFVGKKKLEITEADLAAAEALRPGFNPQGWTADQAARTLLALSLPHQSPEEYVRTLDKLFATADVNELVALYAALPILPYPEKHIPRIAEGVRTNMTLVFEAVALQNPYPHDYLPEEAWNQLVLKSIFTSRPLYRIYGLENRRNLKLAQTLSDFAHERWAAGRTLSPEVWRNVGPFVDESIWPDIQKLFTQPNELEQQAAALVCAESNYPEAKTMLDTVPDLKAKIASDELTWDTIGEAVAAQTV</sequence>
<gene>
    <name evidence="1" type="ORF">HUW51_09660</name>
</gene>
<keyword evidence="2" id="KW-1185">Reference proteome</keyword>
<name>A0A7G7G752_9BACT</name>
<evidence type="ECO:0000313" key="1">
    <source>
        <dbReference type="EMBL" id="QNF32986.1"/>
    </source>
</evidence>
<dbReference type="EMBL" id="CP055156">
    <property type="protein sequence ID" value="QNF32986.1"/>
    <property type="molecule type" value="Genomic_DNA"/>
</dbReference>
<dbReference type="Proteomes" id="UP000515237">
    <property type="component" value="Chromosome"/>
</dbReference>
<evidence type="ECO:0000313" key="2">
    <source>
        <dbReference type="Proteomes" id="UP000515237"/>
    </source>
</evidence>
<protein>
    <submittedName>
        <fullName evidence="1">EboA domain-containing protein</fullName>
    </submittedName>
</protein>
<reference evidence="1 2" key="1">
    <citation type="journal article" date="2018" name="Int. J. Syst. Evol. Microbiol.">
        <title>Adhaeribacter swui sp. nov., isolated from wet mud.</title>
        <authorList>
            <person name="Kim D.U."/>
            <person name="Kim K.W."/>
            <person name="Kang M.S."/>
            <person name="Kim J.Y."/>
            <person name="Jang J.H."/>
            <person name="Kim M.K."/>
        </authorList>
    </citation>
    <scope>NUCLEOTIDE SEQUENCE [LARGE SCALE GENOMIC DNA]</scope>
    <source>
        <strain evidence="1 2">KCTC 52873</strain>
    </source>
</reference>
<dbReference type="NCBIfam" id="NF035938">
    <property type="entry name" value="EboA_domain"/>
    <property type="match status" value="1"/>
</dbReference>
<dbReference type="KEGG" id="aswu:HUW51_09660"/>
<dbReference type="RefSeq" id="WP_185273773.1">
    <property type="nucleotide sequence ID" value="NZ_CP055156.1"/>
</dbReference>
<accession>A0A7G7G752</accession>
<organism evidence="1 2">
    <name type="scientific">Adhaeribacter swui</name>
    <dbReference type="NCBI Taxonomy" id="2086471"/>
    <lineage>
        <taxon>Bacteria</taxon>
        <taxon>Pseudomonadati</taxon>
        <taxon>Bacteroidota</taxon>
        <taxon>Cytophagia</taxon>
        <taxon>Cytophagales</taxon>
        <taxon>Hymenobacteraceae</taxon>
        <taxon>Adhaeribacter</taxon>
    </lineage>
</organism>
<dbReference type="InterPro" id="IPR047715">
    <property type="entry name" value="EboA_dom"/>
</dbReference>
<proteinExistence type="predicted"/>
<dbReference type="AlphaFoldDB" id="A0A7G7G752"/>